<dbReference type="Gene3D" id="3.40.50.720">
    <property type="entry name" value="NAD(P)-binding Rossmann-like Domain"/>
    <property type="match status" value="1"/>
</dbReference>
<organism evidence="5 6">
    <name type="scientific">Dactylonectria estremocensis</name>
    <dbReference type="NCBI Taxonomy" id="1079267"/>
    <lineage>
        <taxon>Eukaryota</taxon>
        <taxon>Fungi</taxon>
        <taxon>Dikarya</taxon>
        <taxon>Ascomycota</taxon>
        <taxon>Pezizomycotina</taxon>
        <taxon>Sordariomycetes</taxon>
        <taxon>Hypocreomycetidae</taxon>
        <taxon>Hypocreales</taxon>
        <taxon>Nectriaceae</taxon>
        <taxon>Dactylonectria</taxon>
    </lineage>
</organism>
<dbReference type="InterPro" id="IPR051609">
    <property type="entry name" value="NmrA/Isoflavone_reductase-like"/>
</dbReference>
<evidence type="ECO:0000256" key="2">
    <source>
        <dbReference type="ARBA" id="ARBA00022857"/>
    </source>
</evidence>
<dbReference type="GO" id="GO:0016491">
    <property type="term" value="F:oxidoreductase activity"/>
    <property type="evidence" value="ECO:0007669"/>
    <property type="project" value="UniProtKB-KW"/>
</dbReference>
<dbReference type="InterPro" id="IPR008030">
    <property type="entry name" value="NmrA-like"/>
</dbReference>
<keyword evidence="6" id="KW-1185">Reference proteome</keyword>
<keyword evidence="2" id="KW-0521">NADP</keyword>
<dbReference type="Proteomes" id="UP000717696">
    <property type="component" value="Unassembled WGS sequence"/>
</dbReference>
<feature type="domain" description="NmrA-like" evidence="4">
    <location>
        <begin position="2"/>
        <end position="238"/>
    </location>
</feature>
<evidence type="ECO:0000256" key="1">
    <source>
        <dbReference type="ARBA" id="ARBA00005725"/>
    </source>
</evidence>
<evidence type="ECO:0000313" key="5">
    <source>
        <dbReference type="EMBL" id="KAH7118216.1"/>
    </source>
</evidence>
<proteinExistence type="inferred from homology"/>
<comment type="caution">
    <text evidence="5">The sequence shown here is derived from an EMBL/GenBank/DDBJ whole genome shotgun (WGS) entry which is preliminary data.</text>
</comment>
<dbReference type="PANTHER" id="PTHR47706:SF4">
    <property type="entry name" value="NMRA-LIKE DOMAIN-CONTAINING PROTEIN"/>
    <property type="match status" value="1"/>
</dbReference>
<comment type="similarity">
    <text evidence="1">Belongs to the NmrA-type oxidoreductase family. Isoflavone reductase subfamily.</text>
</comment>
<dbReference type="SUPFAM" id="SSF51735">
    <property type="entry name" value="NAD(P)-binding Rossmann-fold domains"/>
    <property type="match status" value="1"/>
</dbReference>
<accession>A0A9P9IEX9</accession>
<evidence type="ECO:0000313" key="6">
    <source>
        <dbReference type="Proteomes" id="UP000717696"/>
    </source>
</evidence>
<dbReference type="PANTHER" id="PTHR47706">
    <property type="entry name" value="NMRA-LIKE FAMILY PROTEIN"/>
    <property type="match status" value="1"/>
</dbReference>
<dbReference type="EMBL" id="JAGMUU010000032">
    <property type="protein sequence ID" value="KAH7118216.1"/>
    <property type="molecule type" value="Genomic_DNA"/>
</dbReference>
<dbReference type="Pfam" id="PF05368">
    <property type="entry name" value="NmrA"/>
    <property type="match status" value="1"/>
</dbReference>
<gene>
    <name evidence="5" type="ORF">B0J13DRAFT_613120</name>
</gene>
<evidence type="ECO:0000259" key="4">
    <source>
        <dbReference type="Pfam" id="PF05368"/>
    </source>
</evidence>
<reference evidence="5" key="1">
    <citation type="journal article" date="2021" name="Nat. Commun.">
        <title>Genetic determinants of endophytism in the Arabidopsis root mycobiome.</title>
        <authorList>
            <person name="Mesny F."/>
            <person name="Miyauchi S."/>
            <person name="Thiergart T."/>
            <person name="Pickel B."/>
            <person name="Atanasova L."/>
            <person name="Karlsson M."/>
            <person name="Huettel B."/>
            <person name="Barry K.W."/>
            <person name="Haridas S."/>
            <person name="Chen C."/>
            <person name="Bauer D."/>
            <person name="Andreopoulos W."/>
            <person name="Pangilinan J."/>
            <person name="LaButti K."/>
            <person name="Riley R."/>
            <person name="Lipzen A."/>
            <person name="Clum A."/>
            <person name="Drula E."/>
            <person name="Henrissat B."/>
            <person name="Kohler A."/>
            <person name="Grigoriev I.V."/>
            <person name="Martin F.M."/>
            <person name="Hacquard S."/>
        </authorList>
    </citation>
    <scope>NUCLEOTIDE SEQUENCE</scope>
    <source>
        <strain evidence="5">MPI-CAGE-AT-0021</strain>
    </source>
</reference>
<name>A0A9P9IEX9_9HYPO</name>
<sequence length="321" mass="35613">MNKIAIAGGSESLGKAVVDGIRAGKHEYVILSRKPQADPHVIAVDYSDVQGLRDILEKENVHTVISTMGLYTPAHHRSQMSLIEAAELAGPTKRFIPSEFGFHIKKEHGDLQVSFPFKLQTVERLENTGLEFTLVNTGVFLDYLVWPKIPSHMRTSTIWINLAQNLAALPGDGNQMVAFTHTRDIGRFVAALLDLPKWERRYCAIGDRLTLNEIVQIAEEVKGTTFNKKYDSEADLVQGRCTLLPDAVGDSDRGNEILPSEVVMEHLAGLGIFVVKGFADLDPKTSIRNVFPKLDPLTVRSAIQKWVEVQSELRVSASETD</sequence>
<dbReference type="InterPro" id="IPR036291">
    <property type="entry name" value="NAD(P)-bd_dom_sf"/>
</dbReference>
<protein>
    <recommendedName>
        <fullName evidence="4">NmrA-like domain-containing protein</fullName>
    </recommendedName>
</protein>
<dbReference type="AlphaFoldDB" id="A0A9P9IEX9"/>
<dbReference type="OrthoDB" id="419598at2759"/>
<evidence type="ECO:0000256" key="3">
    <source>
        <dbReference type="ARBA" id="ARBA00023002"/>
    </source>
</evidence>
<dbReference type="Gene3D" id="3.90.25.10">
    <property type="entry name" value="UDP-galactose 4-epimerase, domain 1"/>
    <property type="match status" value="1"/>
</dbReference>
<keyword evidence="3" id="KW-0560">Oxidoreductase</keyword>